<dbReference type="SUPFAM" id="SSF55826">
    <property type="entry name" value="YbaK/ProRS associated domain"/>
    <property type="match status" value="1"/>
</dbReference>
<dbReference type="Gene3D" id="3.90.960.10">
    <property type="entry name" value="YbaK/aminoacyl-tRNA synthetase-associated domain"/>
    <property type="match status" value="1"/>
</dbReference>
<dbReference type="PROSITE" id="PS51300">
    <property type="entry name" value="NIRD"/>
    <property type="match status" value="1"/>
</dbReference>
<dbReference type="GO" id="GO:0004812">
    <property type="term" value="F:aminoacyl-tRNA ligase activity"/>
    <property type="evidence" value="ECO:0007669"/>
    <property type="project" value="UniProtKB-KW"/>
</dbReference>
<reference evidence="2 3" key="1">
    <citation type="submission" date="2009-01" db="EMBL/GenBank/DDBJ databases">
        <title>Complete sequence of chromosome of Methylobacterium nodulans ORS 2060.</title>
        <authorList>
            <consortium name="US DOE Joint Genome Institute"/>
            <person name="Lucas S."/>
            <person name="Copeland A."/>
            <person name="Lapidus A."/>
            <person name="Glavina del Rio T."/>
            <person name="Dalin E."/>
            <person name="Tice H."/>
            <person name="Bruce D."/>
            <person name="Goodwin L."/>
            <person name="Pitluck S."/>
            <person name="Sims D."/>
            <person name="Brettin T."/>
            <person name="Detter J.C."/>
            <person name="Han C."/>
            <person name="Larimer F."/>
            <person name="Land M."/>
            <person name="Hauser L."/>
            <person name="Kyrpides N."/>
            <person name="Ivanova N."/>
            <person name="Marx C.J."/>
            <person name="Richardson P."/>
        </authorList>
    </citation>
    <scope>NUCLEOTIDE SEQUENCE [LARGE SCALE GENOMIC DNA]</scope>
    <source>
        <strain evidence="3">LMG 21967 / CNCM I-2342 / ORS 2060</strain>
    </source>
</reference>
<dbReference type="eggNOG" id="COG2606">
    <property type="taxonomic scope" value="Bacteria"/>
</dbReference>
<dbReference type="Pfam" id="PF04073">
    <property type="entry name" value="tRNA_edit"/>
    <property type="match status" value="1"/>
</dbReference>
<gene>
    <name evidence="2" type="ordered locus">Mnod_0686</name>
</gene>
<keyword evidence="2" id="KW-0030">Aminoacyl-tRNA synthetase</keyword>
<organism evidence="2 3">
    <name type="scientific">Methylobacterium nodulans (strain LMG 21967 / CNCM I-2342 / ORS 2060)</name>
    <dbReference type="NCBI Taxonomy" id="460265"/>
    <lineage>
        <taxon>Bacteria</taxon>
        <taxon>Pseudomonadati</taxon>
        <taxon>Pseudomonadota</taxon>
        <taxon>Alphaproteobacteria</taxon>
        <taxon>Hyphomicrobiales</taxon>
        <taxon>Methylobacteriaceae</taxon>
        <taxon>Methylobacterium</taxon>
    </lineage>
</organism>
<keyword evidence="2" id="KW-0436">Ligase</keyword>
<evidence type="ECO:0000313" key="3">
    <source>
        <dbReference type="Proteomes" id="UP000008207"/>
    </source>
</evidence>
<evidence type="ECO:0000259" key="1">
    <source>
        <dbReference type="Pfam" id="PF04073"/>
    </source>
</evidence>
<dbReference type="AlphaFoldDB" id="B8IF07"/>
<dbReference type="GO" id="GO:0002161">
    <property type="term" value="F:aminoacyl-tRNA deacylase activity"/>
    <property type="evidence" value="ECO:0007669"/>
    <property type="project" value="InterPro"/>
</dbReference>
<dbReference type="CDD" id="cd04333">
    <property type="entry name" value="ProX_deacylase"/>
    <property type="match status" value="1"/>
</dbReference>
<evidence type="ECO:0000313" key="2">
    <source>
        <dbReference type="EMBL" id="ACL55718.1"/>
    </source>
</evidence>
<accession>B8IF07</accession>
<name>B8IF07_METNO</name>
<proteinExistence type="predicted"/>
<feature type="domain" description="YbaK/aminoacyl-tRNA synthetase-associated" evidence="1">
    <location>
        <begin position="27"/>
        <end position="139"/>
    </location>
</feature>
<dbReference type="PANTHER" id="PTHR30411">
    <property type="entry name" value="CYTOPLASMIC PROTEIN"/>
    <property type="match status" value="1"/>
</dbReference>
<sequence length="188" mass="19768">MSLASVRAFLAERAPDLQVIETKASSATVTLAAAAHGVEPGRIAKTLALRVGEHVLLVVTRGDARLDNRKMKAAFGGRGRMLDAEETERATSHPVGGVCPFGLPAPLPVYCDVSLRAFDEVVPAAGSTHSSVRLSPERMAALVEAEWVDVCQPVESMAETVVGASIDDRGLSPSRTPCVEAAALPNRD</sequence>
<dbReference type="InterPro" id="IPR036754">
    <property type="entry name" value="YbaK/aa-tRNA-synt-asso_dom_sf"/>
</dbReference>
<dbReference type="KEGG" id="mno:Mnod_0686"/>
<protein>
    <submittedName>
        <fullName evidence="2">YbaK/prolyl-tRNA synthetase associated region</fullName>
    </submittedName>
</protein>
<dbReference type="InterPro" id="IPR007214">
    <property type="entry name" value="YbaK/aa-tRNA-synth-assoc-dom"/>
</dbReference>
<dbReference type="HOGENOM" id="CLU_094875_0_3_5"/>
<dbReference type="PANTHER" id="PTHR30411:SF1">
    <property type="entry name" value="CYTOPLASMIC PROTEIN"/>
    <property type="match status" value="1"/>
</dbReference>
<keyword evidence="3" id="KW-1185">Reference proteome</keyword>
<dbReference type="Proteomes" id="UP000008207">
    <property type="component" value="Chromosome"/>
</dbReference>
<dbReference type="EMBL" id="CP001349">
    <property type="protein sequence ID" value="ACL55718.1"/>
    <property type="molecule type" value="Genomic_DNA"/>
</dbReference>
<dbReference type="OrthoDB" id="9798760at2"/>